<dbReference type="GO" id="GO:0005789">
    <property type="term" value="C:endoplasmic reticulum membrane"/>
    <property type="evidence" value="ECO:0000318"/>
    <property type="project" value="GO_Central"/>
</dbReference>
<keyword evidence="1" id="KW-1133">Transmembrane helix</keyword>
<organism evidence="2 3">
    <name type="scientific">Trichomonas vaginalis (strain ATCC PRA-98 / G3)</name>
    <dbReference type="NCBI Taxonomy" id="412133"/>
    <lineage>
        <taxon>Eukaryota</taxon>
        <taxon>Metamonada</taxon>
        <taxon>Parabasalia</taxon>
        <taxon>Trichomonadida</taxon>
        <taxon>Trichomonadidae</taxon>
        <taxon>Trichomonas</taxon>
    </lineage>
</organism>
<dbReference type="SUPFAM" id="SSF49899">
    <property type="entry name" value="Concanavalin A-like lectins/glucanases"/>
    <property type="match status" value="1"/>
</dbReference>
<accession>A2FXV6</accession>
<dbReference type="GO" id="GO:0005793">
    <property type="term" value="C:endoplasmic reticulum-Golgi intermediate compartment"/>
    <property type="evidence" value="ECO:0000318"/>
    <property type="project" value="GO_Central"/>
</dbReference>
<keyword evidence="3" id="KW-1185">Reference proteome</keyword>
<dbReference type="AlphaFoldDB" id="A2FXV6"/>
<keyword evidence="1" id="KW-0472">Membrane</keyword>
<dbReference type="OrthoDB" id="10585695at2759"/>
<dbReference type="GO" id="GO:0006888">
    <property type="term" value="P:endoplasmic reticulum to Golgi vesicle-mediated transport"/>
    <property type="evidence" value="ECO:0000318"/>
    <property type="project" value="GO_Central"/>
</dbReference>
<dbReference type="GO" id="GO:0005537">
    <property type="term" value="F:D-mannose binding"/>
    <property type="evidence" value="ECO:0000318"/>
    <property type="project" value="GO_Central"/>
</dbReference>
<feature type="transmembrane region" description="Helical" evidence="1">
    <location>
        <begin position="368"/>
        <end position="390"/>
    </location>
</feature>
<dbReference type="KEGG" id="tva:4747940"/>
<dbReference type="InterPro" id="IPR051136">
    <property type="entry name" value="Intracellular_Lectin-GPT"/>
</dbReference>
<sequence length="403" mass="46396">MFIFLLSNCQSITYNLYPPFKNTAPGEFGLWSVAGSTSNAKNHIHITSRKNKINGALCSRIPTSYQNFETVLNVSLISGSFHYLFTQDACPIVHRYNGGYWRGFSLNFNESNEKLNISFTIVRNDYTYNTQDLCLINTTNPVIKVKSGENEATVQYFDGNKWKDCGSKHVFPYLVVGYFTLTAFPIEEFAQARIYSFNTSIPYNYSEEFDTTRLEKLVKRIVNPKTKKEKPMSLATRISYSLPEDTNSSEYFKYIDIILAEMNVSLTNALNSTGLKSIIDKMIKTKLSRIEKKFSKRKQLLQEIDDSMKRVKAGIQVDLNQLESNIYSSMETAKHTSVSELKKFLDKVKDAESLTNSTKESAKEMKSMWLPTFLYVISFIELALYIAFFFQRKKATHNFKKYD</sequence>
<reference evidence="2" key="2">
    <citation type="journal article" date="2007" name="Science">
        <title>Draft genome sequence of the sexually transmitted pathogen Trichomonas vaginalis.</title>
        <authorList>
            <person name="Carlton J.M."/>
            <person name="Hirt R.P."/>
            <person name="Silva J.C."/>
            <person name="Delcher A.L."/>
            <person name="Schatz M."/>
            <person name="Zhao Q."/>
            <person name="Wortman J.R."/>
            <person name="Bidwell S.L."/>
            <person name="Alsmark U.C.M."/>
            <person name="Besteiro S."/>
            <person name="Sicheritz-Ponten T."/>
            <person name="Noel C.J."/>
            <person name="Dacks J.B."/>
            <person name="Foster P.G."/>
            <person name="Simillion C."/>
            <person name="Van de Peer Y."/>
            <person name="Miranda-Saavedra D."/>
            <person name="Barton G.J."/>
            <person name="Westrop G.D."/>
            <person name="Mueller S."/>
            <person name="Dessi D."/>
            <person name="Fiori P.L."/>
            <person name="Ren Q."/>
            <person name="Paulsen I."/>
            <person name="Zhang H."/>
            <person name="Bastida-Corcuera F.D."/>
            <person name="Simoes-Barbosa A."/>
            <person name="Brown M.T."/>
            <person name="Hayes R.D."/>
            <person name="Mukherjee M."/>
            <person name="Okumura C.Y."/>
            <person name="Schneider R."/>
            <person name="Smith A.J."/>
            <person name="Vanacova S."/>
            <person name="Villalvazo M."/>
            <person name="Haas B.J."/>
            <person name="Pertea M."/>
            <person name="Feldblyum T.V."/>
            <person name="Utterback T.R."/>
            <person name="Shu C.L."/>
            <person name="Osoegawa K."/>
            <person name="de Jong P.J."/>
            <person name="Hrdy I."/>
            <person name="Horvathova L."/>
            <person name="Zubacova Z."/>
            <person name="Dolezal P."/>
            <person name="Malik S.B."/>
            <person name="Logsdon J.M. Jr."/>
            <person name="Henze K."/>
            <person name="Gupta A."/>
            <person name="Wang C.C."/>
            <person name="Dunne R.L."/>
            <person name="Upcroft J.A."/>
            <person name="Upcroft P."/>
            <person name="White O."/>
            <person name="Salzberg S.L."/>
            <person name="Tang P."/>
            <person name="Chiu C.-H."/>
            <person name="Lee Y.-S."/>
            <person name="Embley T.M."/>
            <person name="Coombs G.H."/>
            <person name="Mottram J.C."/>
            <person name="Tachezy J."/>
            <person name="Fraser-Liggett C.M."/>
            <person name="Johnson P.J."/>
        </authorList>
    </citation>
    <scope>NUCLEOTIDE SEQUENCE [LARGE SCALE GENOMIC DNA]</scope>
    <source>
        <strain evidence="2">G3</strain>
    </source>
</reference>
<dbReference type="Proteomes" id="UP000001542">
    <property type="component" value="Unassembled WGS sequence"/>
</dbReference>
<gene>
    <name evidence="2" type="ORF">TVAG_099460</name>
</gene>
<dbReference type="GO" id="GO:0030134">
    <property type="term" value="C:COPII-coated ER to Golgi transport vesicle"/>
    <property type="evidence" value="ECO:0000318"/>
    <property type="project" value="GO_Central"/>
</dbReference>
<reference evidence="2" key="1">
    <citation type="submission" date="2006-10" db="EMBL/GenBank/DDBJ databases">
        <authorList>
            <person name="Amadeo P."/>
            <person name="Zhao Q."/>
            <person name="Wortman J."/>
            <person name="Fraser-Liggett C."/>
            <person name="Carlton J."/>
        </authorList>
    </citation>
    <scope>NUCLEOTIDE SEQUENCE</scope>
    <source>
        <strain evidence="2">G3</strain>
    </source>
</reference>
<dbReference type="RefSeq" id="XP_001303190.1">
    <property type="nucleotide sequence ID" value="XM_001303189.1"/>
</dbReference>
<dbReference type="VEuPathDB" id="TrichDB:TVAGG3_0849300"/>
<dbReference type="VEuPathDB" id="TrichDB:TVAG_099460"/>
<dbReference type="SMR" id="A2FXV6"/>
<dbReference type="EMBL" id="DS114122">
    <property type="protein sequence ID" value="EAX90260.1"/>
    <property type="molecule type" value="Genomic_DNA"/>
</dbReference>
<keyword evidence="1" id="KW-0812">Transmembrane</keyword>
<dbReference type="Gene3D" id="2.60.120.200">
    <property type="match status" value="1"/>
</dbReference>
<name>A2FXV6_TRIV3</name>
<evidence type="ECO:0000256" key="1">
    <source>
        <dbReference type="SAM" id="Phobius"/>
    </source>
</evidence>
<evidence type="ECO:0000313" key="2">
    <source>
        <dbReference type="EMBL" id="EAX90260.1"/>
    </source>
</evidence>
<dbReference type="InterPro" id="IPR013320">
    <property type="entry name" value="ConA-like_dom_sf"/>
</dbReference>
<dbReference type="CDD" id="cd07308">
    <property type="entry name" value="lectin_leg-like"/>
    <property type="match status" value="1"/>
</dbReference>
<dbReference type="GO" id="GO:0000139">
    <property type="term" value="C:Golgi membrane"/>
    <property type="evidence" value="ECO:0000318"/>
    <property type="project" value="GO_Central"/>
</dbReference>
<dbReference type="PANTHER" id="PTHR12223:SF28">
    <property type="entry name" value="LECTIN, MANNOSE BINDING 1 LIKE"/>
    <property type="match status" value="1"/>
</dbReference>
<protein>
    <submittedName>
        <fullName evidence="2">Uncharacterized protein</fullName>
    </submittedName>
</protein>
<proteinExistence type="predicted"/>
<dbReference type="InParanoid" id="A2FXV6"/>
<evidence type="ECO:0000313" key="3">
    <source>
        <dbReference type="Proteomes" id="UP000001542"/>
    </source>
</evidence>
<dbReference type="PANTHER" id="PTHR12223">
    <property type="entry name" value="VESICULAR MANNOSE-BINDING LECTIN"/>
    <property type="match status" value="1"/>
</dbReference>